<evidence type="ECO:0000313" key="1">
    <source>
        <dbReference type="EMBL" id="MBB4652938.1"/>
    </source>
</evidence>
<name>A0ABR6L808_9HYPH</name>
<proteinExistence type="predicted"/>
<dbReference type="RefSeq" id="WP_183264344.1">
    <property type="nucleotide sequence ID" value="NZ_BAAAVZ010000026.1"/>
</dbReference>
<comment type="caution">
    <text evidence="1">The sequence shown here is derived from an EMBL/GenBank/DDBJ whole genome shotgun (WGS) entry which is preliminary data.</text>
</comment>
<dbReference type="Proteomes" id="UP000539538">
    <property type="component" value="Unassembled WGS sequence"/>
</dbReference>
<organism evidence="1 2">
    <name type="scientific">Aminobacter niigataensis</name>
    <dbReference type="NCBI Taxonomy" id="83265"/>
    <lineage>
        <taxon>Bacteria</taxon>
        <taxon>Pseudomonadati</taxon>
        <taxon>Pseudomonadota</taxon>
        <taxon>Alphaproteobacteria</taxon>
        <taxon>Hyphomicrobiales</taxon>
        <taxon>Phyllobacteriaceae</taxon>
        <taxon>Aminobacter</taxon>
    </lineage>
</organism>
<reference evidence="1 2" key="1">
    <citation type="submission" date="2020-08" db="EMBL/GenBank/DDBJ databases">
        <title>Genomic Encyclopedia of Type Strains, Phase IV (KMG-IV): sequencing the most valuable type-strain genomes for metagenomic binning, comparative biology and taxonomic classification.</title>
        <authorList>
            <person name="Goeker M."/>
        </authorList>
    </citation>
    <scope>NUCLEOTIDE SEQUENCE [LARGE SCALE GENOMIC DNA]</scope>
    <source>
        <strain evidence="1 2">DSM 7050</strain>
    </source>
</reference>
<evidence type="ECO:0000313" key="2">
    <source>
        <dbReference type="Proteomes" id="UP000539538"/>
    </source>
</evidence>
<sequence>MTNLSSSDIAQFRIIAKDASPVAIQPVCGWFLGGIAPAPARNFDMQRMMGAWP</sequence>
<protein>
    <submittedName>
        <fullName evidence="1">Uncharacterized protein</fullName>
    </submittedName>
</protein>
<gene>
    <name evidence="1" type="ORF">GGQ99_004722</name>
</gene>
<keyword evidence="2" id="KW-1185">Reference proteome</keyword>
<dbReference type="EMBL" id="JACHOT010000009">
    <property type="protein sequence ID" value="MBB4652938.1"/>
    <property type="molecule type" value="Genomic_DNA"/>
</dbReference>
<accession>A0ABR6L808</accession>